<feature type="active site" description="Proton donor/acceptor" evidence="1">
    <location>
        <position position="225"/>
    </location>
</feature>
<dbReference type="PANTHER" id="PTHR47572">
    <property type="entry name" value="LIPOPROTEIN-RELATED"/>
    <property type="match status" value="1"/>
</dbReference>
<proteinExistence type="predicted"/>
<protein>
    <submittedName>
        <fullName evidence="4">SMP-30/gluconolactonase/LRE family protein</fullName>
    </submittedName>
</protein>
<sequence>MDFEIVAEGLRFPEGPVALSDGGLLVVEIAGERLTRIMPDGSIRTVADLPGGPNGAAIGPDGKVYICNNGGFEWHEADGLLIPGHRAHDHRGGSIQRVDLDSGAVETLYTHCDGRPLQGPNDLAFDRHGGFWLTDHGTSDAEGRTWGAIHYAQADGSAISRVRSEVLSPNGIGLSPAGDVAYYADTQTQRLWALDLEGPGQARAPEAPWLPGRLIATLPGVQLLDSLKVEAGGRVCVGTMVHGGVTIFSPDGATEHVALPDIAITNLAFGGPDMRDVWLTGSATGRIYRGRWPRPGLPLAFVR</sequence>
<dbReference type="AlphaFoldDB" id="A0A437M995"/>
<accession>A0A437M995</accession>
<comment type="caution">
    <text evidence="4">The sequence shown here is derived from an EMBL/GenBank/DDBJ whole genome shotgun (WGS) entry which is preliminary data.</text>
</comment>
<gene>
    <name evidence="4" type="ORF">EOD43_10165</name>
</gene>
<dbReference type="RefSeq" id="WP_127743447.1">
    <property type="nucleotide sequence ID" value="NZ_SACN01000001.1"/>
</dbReference>
<evidence type="ECO:0000313" key="5">
    <source>
        <dbReference type="Proteomes" id="UP000282971"/>
    </source>
</evidence>
<feature type="binding site" evidence="2">
    <location>
        <position position="121"/>
    </location>
    <ligand>
        <name>substrate</name>
    </ligand>
</feature>
<dbReference type="InterPro" id="IPR011042">
    <property type="entry name" value="6-blade_b-propeller_TolB-like"/>
</dbReference>
<organism evidence="4 5">
    <name type="scientific">Sphingomonas crocodyli</name>
    <dbReference type="NCBI Taxonomy" id="1979270"/>
    <lineage>
        <taxon>Bacteria</taxon>
        <taxon>Pseudomonadati</taxon>
        <taxon>Pseudomonadota</taxon>
        <taxon>Alphaproteobacteria</taxon>
        <taxon>Sphingomonadales</taxon>
        <taxon>Sphingomonadaceae</taxon>
        <taxon>Sphingomonas</taxon>
    </lineage>
</organism>
<dbReference type="EMBL" id="SACN01000001">
    <property type="protein sequence ID" value="RVT94193.1"/>
    <property type="molecule type" value="Genomic_DNA"/>
</dbReference>
<dbReference type="InterPro" id="IPR013658">
    <property type="entry name" value="SGL"/>
</dbReference>
<dbReference type="SUPFAM" id="SSF63829">
    <property type="entry name" value="Calcium-dependent phosphotriesterase"/>
    <property type="match status" value="1"/>
</dbReference>
<evidence type="ECO:0000256" key="2">
    <source>
        <dbReference type="PIRSR" id="PIRSR605511-2"/>
    </source>
</evidence>
<keyword evidence="2" id="KW-0862">Zinc</keyword>
<feature type="domain" description="SMP-30/Gluconolactonase/LRE-like region" evidence="3">
    <location>
        <begin position="12"/>
        <end position="281"/>
    </location>
</feature>
<evidence type="ECO:0000256" key="1">
    <source>
        <dbReference type="PIRSR" id="PIRSR605511-1"/>
    </source>
</evidence>
<name>A0A437M995_9SPHN</name>
<feature type="binding site" evidence="2">
    <location>
        <position position="225"/>
    </location>
    <ligand>
        <name>a divalent metal cation</name>
        <dbReference type="ChEBI" id="CHEBI:60240"/>
    </ligand>
</feature>
<dbReference type="PRINTS" id="PR01790">
    <property type="entry name" value="SMP30FAMILY"/>
</dbReference>
<dbReference type="OrthoDB" id="30052at2"/>
<dbReference type="Proteomes" id="UP000282971">
    <property type="component" value="Unassembled WGS sequence"/>
</dbReference>
<dbReference type="InterPro" id="IPR051262">
    <property type="entry name" value="SMP-30/CGR1_Lactonase"/>
</dbReference>
<reference evidence="4 5" key="1">
    <citation type="submission" date="2019-01" db="EMBL/GenBank/DDBJ databases">
        <authorList>
            <person name="Chen W.-M."/>
        </authorList>
    </citation>
    <scope>NUCLEOTIDE SEQUENCE [LARGE SCALE GENOMIC DNA]</scope>
    <source>
        <strain evidence="4 5">CCP-7</strain>
    </source>
</reference>
<feature type="binding site" evidence="2">
    <location>
        <position position="170"/>
    </location>
    <ligand>
        <name>a divalent metal cation</name>
        <dbReference type="ChEBI" id="CHEBI:60240"/>
    </ligand>
</feature>
<evidence type="ECO:0000313" key="4">
    <source>
        <dbReference type="EMBL" id="RVT94193.1"/>
    </source>
</evidence>
<dbReference type="PANTHER" id="PTHR47572:SF5">
    <property type="entry name" value="BLR2277 PROTEIN"/>
    <property type="match status" value="1"/>
</dbReference>
<evidence type="ECO:0000259" key="3">
    <source>
        <dbReference type="Pfam" id="PF08450"/>
    </source>
</evidence>
<keyword evidence="2" id="KW-0479">Metal-binding</keyword>
<dbReference type="GO" id="GO:0046872">
    <property type="term" value="F:metal ion binding"/>
    <property type="evidence" value="ECO:0007669"/>
    <property type="project" value="UniProtKB-KW"/>
</dbReference>
<keyword evidence="5" id="KW-1185">Reference proteome</keyword>
<dbReference type="Gene3D" id="2.120.10.30">
    <property type="entry name" value="TolB, C-terminal domain"/>
    <property type="match status" value="1"/>
</dbReference>
<dbReference type="Pfam" id="PF08450">
    <property type="entry name" value="SGL"/>
    <property type="match status" value="1"/>
</dbReference>
<dbReference type="InterPro" id="IPR005511">
    <property type="entry name" value="SMP-30"/>
</dbReference>
<comment type="cofactor">
    <cofactor evidence="2">
        <name>Zn(2+)</name>
        <dbReference type="ChEBI" id="CHEBI:29105"/>
    </cofactor>
    <text evidence="2">Binds 1 divalent metal cation per subunit.</text>
</comment>